<feature type="domain" description="FAD/NAD(P)-binding" evidence="15">
    <location>
        <begin position="12"/>
        <end position="214"/>
    </location>
</feature>
<dbReference type="InterPro" id="IPR050711">
    <property type="entry name" value="ET-N_metabolism_enzyme"/>
</dbReference>
<dbReference type="PRINTS" id="PR00419">
    <property type="entry name" value="ADXRDTASE"/>
</dbReference>
<protein>
    <recommendedName>
        <fullName evidence="15">FAD/NAD(P)-binding domain-containing protein</fullName>
    </recommendedName>
</protein>
<dbReference type="FunCoup" id="E8MZJ7">
    <property type="interactions" value="259"/>
</dbReference>
<evidence type="ECO:0000256" key="8">
    <source>
        <dbReference type="ARBA" id="ARBA00022962"/>
    </source>
</evidence>
<keyword evidence="4" id="KW-0028">Amino-acid biosynthesis</keyword>
<evidence type="ECO:0000256" key="12">
    <source>
        <dbReference type="ARBA" id="ARBA00023164"/>
    </source>
</evidence>
<dbReference type="InterPro" id="IPR023753">
    <property type="entry name" value="FAD/NAD-binding_dom"/>
</dbReference>
<dbReference type="EMBL" id="AP012029">
    <property type="protein sequence ID" value="BAJ64545.1"/>
    <property type="molecule type" value="Genomic_DNA"/>
</dbReference>
<evidence type="ECO:0000256" key="4">
    <source>
        <dbReference type="ARBA" id="ARBA00022605"/>
    </source>
</evidence>
<comment type="cofactor">
    <cofactor evidence="1">
        <name>FMN</name>
        <dbReference type="ChEBI" id="CHEBI:58210"/>
    </cofactor>
</comment>
<keyword evidence="10" id="KW-0408">Iron</keyword>
<dbReference type="Gene3D" id="3.50.50.60">
    <property type="entry name" value="FAD/NAD(P)-binding domain"/>
    <property type="match status" value="1"/>
</dbReference>
<dbReference type="GO" id="GO:0006537">
    <property type="term" value="P:glutamate biosynthetic process"/>
    <property type="evidence" value="ECO:0007669"/>
    <property type="project" value="UniProtKB-KW"/>
</dbReference>
<dbReference type="AlphaFoldDB" id="E8MZJ7"/>
<dbReference type="PANTHER" id="PTHR11938:SF91">
    <property type="entry name" value="NADPH:ADRENODOXIN OXIDOREDUCTASE, MITOCHONDRIAL"/>
    <property type="match status" value="1"/>
</dbReference>
<evidence type="ECO:0000256" key="7">
    <source>
        <dbReference type="ARBA" id="ARBA00022723"/>
    </source>
</evidence>
<evidence type="ECO:0000256" key="5">
    <source>
        <dbReference type="ARBA" id="ARBA00022630"/>
    </source>
</evidence>
<evidence type="ECO:0000313" key="17">
    <source>
        <dbReference type="Proteomes" id="UP000008922"/>
    </source>
</evidence>
<dbReference type="KEGG" id="atm:ANT_25190"/>
<proteinExistence type="inferred from homology"/>
<dbReference type="InterPro" id="IPR036188">
    <property type="entry name" value="FAD/NAD-bd_sf"/>
</dbReference>
<dbReference type="GO" id="GO:0051538">
    <property type="term" value="F:3 iron, 4 sulfur cluster binding"/>
    <property type="evidence" value="ECO:0007669"/>
    <property type="project" value="UniProtKB-KW"/>
</dbReference>
<dbReference type="PANTHER" id="PTHR11938">
    <property type="entry name" value="FAD NADPH DEHYDROGENASE/OXIDOREDUCTASE"/>
    <property type="match status" value="1"/>
</dbReference>
<dbReference type="Proteomes" id="UP000008922">
    <property type="component" value="Chromosome"/>
</dbReference>
<dbReference type="eggNOG" id="COG0493">
    <property type="taxonomic scope" value="Bacteria"/>
</dbReference>
<comment type="cofactor">
    <cofactor evidence="2">
        <name>[3Fe-4S] cluster</name>
        <dbReference type="ChEBI" id="CHEBI:21137"/>
    </cofactor>
</comment>
<reference evidence="16 17" key="1">
    <citation type="submission" date="2010-12" db="EMBL/GenBank/DDBJ databases">
        <title>Whole genome sequence of Anaerolinea thermophila UNI-1.</title>
        <authorList>
            <person name="Narita-Yamada S."/>
            <person name="Kishi E."/>
            <person name="Watanabe Y."/>
            <person name="Takasaki K."/>
            <person name="Ankai A."/>
            <person name="Oguchi A."/>
            <person name="Fukui S."/>
            <person name="Takahashi M."/>
            <person name="Yashiro I."/>
            <person name="Hosoyama A."/>
            <person name="Sekiguchi Y."/>
            <person name="Hanada S."/>
            <person name="Fujita N."/>
        </authorList>
    </citation>
    <scope>NUCLEOTIDE SEQUENCE [LARGE SCALE GENOMIC DNA]</scope>
    <source>
        <strain evidence="17">DSM 14523 / JCM 11388 / NBRC 100420 / UNI-1</strain>
    </source>
</reference>
<evidence type="ECO:0000256" key="9">
    <source>
        <dbReference type="ARBA" id="ARBA00023002"/>
    </source>
</evidence>
<evidence type="ECO:0000256" key="11">
    <source>
        <dbReference type="ARBA" id="ARBA00023014"/>
    </source>
</evidence>
<evidence type="ECO:0000256" key="6">
    <source>
        <dbReference type="ARBA" id="ARBA00022643"/>
    </source>
</evidence>
<keyword evidence="12" id="KW-0314">Glutamate biosynthesis</keyword>
<keyword evidence="7" id="KW-0479">Metal-binding</keyword>
<name>E8MZJ7_ANATU</name>
<dbReference type="SUPFAM" id="SSF51971">
    <property type="entry name" value="Nucleotide-binding domain"/>
    <property type="match status" value="1"/>
</dbReference>
<keyword evidence="5" id="KW-0285">Flavoprotein</keyword>
<evidence type="ECO:0000259" key="15">
    <source>
        <dbReference type="Pfam" id="PF07992"/>
    </source>
</evidence>
<dbReference type="Pfam" id="PF07992">
    <property type="entry name" value="Pyr_redox_2"/>
    <property type="match status" value="1"/>
</dbReference>
<keyword evidence="9" id="KW-0560">Oxidoreductase</keyword>
<accession>E8MZJ7</accession>
<dbReference type="HOGENOM" id="CLU_598057_0_0_0"/>
<evidence type="ECO:0000313" key="16">
    <source>
        <dbReference type="EMBL" id="BAJ64545.1"/>
    </source>
</evidence>
<evidence type="ECO:0000256" key="13">
    <source>
        <dbReference type="ARBA" id="ARBA00023291"/>
    </source>
</evidence>
<evidence type="ECO:0000256" key="1">
    <source>
        <dbReference type="ARBA" id="ARBA00001917"/>
    </source>
</evidence>
<dbReference type="RefSeq" id="WP_013560900.1">
    <property type="nucleotide sequence ID" value="NC_014960.1"/>
</dbReference>
<dbReference type="InParanoid" id="E8MZJ7"/>
<dbReference type="GO" id="GO:0046872">
    <property type="term" value="F:metal ion binding"/>
    <property type="evidence" value="ECO:0007669"/>
    <property type="project" value="UniProtKB-KW"/>
</dbReference>
<evidence type="ECO:0000256" key="10">
    <source>
        <dbReference type="ARBA" id="ARBA00023004"/>
    </source>
</evidence>
<dbReference type="Gene3D" id="3.40.50.720">
    <property type="entry name" value="NAD(P)-binding Rossmann-like Domain"/>
    <property type="match status" value="1"/>
</dbReference>
<comment type="similarity">
    <text evidence="3">Belongs to the glutamate synthase family.</text>
</comment>
<keyword evidence="11" id="KW-0411">Iron-sulfur</keyword>
<evidence type="ECO:0000256" key="14">
    <source>
        <dbReference type="ARBA" id="ARBA00029440"/>
    </source>
</evidence>
<keyword evidence="17" id="KW-1185">Reference proteome</keyword>
<dbReference type="STRING" id="926569.ANT_25190"/>
<comment type="pathway">
    <text evidence="14">Amino-acid biosynthesis.</text>
</comment>
<dbReference type="GO" id="GO:0016491">
    <property type="term" value="F:oxidoreductase activity"/>
    <property type="evidence" value="ECO:0007669"/>
    <property type="project" value="UniProtKB-KW"/>
</dbReference>
<keyword evidence="13" id="KW-0003">3Fe-4S</keyword>
<gene>
    <name evidence="16" type="ordered locus">ANT_25190</name>
</gene>
<sequence>MEKIQPVTTHLVAVIGAGPAGLFASRELAENGVRVFLFNRDIKPGGLAEYGIYPTKLRMKAGLRTQFKQILERDGIEYYGNVTIGTQGDLTLEQLKAMGFSALLVAVGAQGTKQLGIPGEDLRGVYHAKDLVYHYNRLPPYSEKVFEIGKRVAVIGVGNVMLDITQWLLRVRRVDEVIAVARRGPAEVKFDPKELEHVINCLDVEAVEMELNRVTPQMVSLGQDPNQMRSLIRTLLEKDHVEEGCGGASFRLQFLASPVRILGDENGRVCGLEVEQTMLYRQDNGEVIARGMGKYITLEVDTVIFAIGDRVDPALGLPVEGNEFVKNPQPRFPVEGISYEAYDPAAQRPIQGVFVAGWARKASTGLVGIARKDGINAARAVLQYLGTLPFPESLSLETIRQQILNLPHPVVTLPYLKRLEEAERQRAEELGVEDFKFEHNLDMLAAMGLIKSLARET</sequence>
<keyword evidence="8" id="KW-0315">Glutamine amidotransferase</keyword>
<evidence type="ECO:0000256" key="3">
    <source>
        <dbReference type="ARBA" id="ARBA00009716"/>
    </source>
</evidence>
<organism evidence="16 17">
    <name type="scientific">Anaerolinea thermophila (strain DSM 14523 / JCM 11388 / NBRC 100420 / UNI-1)</name>
    <dbReference type="NCBI Taxonomy" id="926569"/>
    <lineage>
        <taxon>Bacteria</taxon>
        <taxon>Bacillati</taxon>
        <taxon>Chloroflexota</taxon>
        <taxon>Anaerolineae</taxon>
        <taxon>Anaerolineales</taxon>
        <taxon>Anaerolineaceae</taxon>
        <taxon>Anaerolinea</taxon>
    </lineage>
</organism>
<evidence type="ECO:0000256" key="2">
    <source>
        <dbReference type="ARBA" id="ARBA00001927"/>
    </source>
</evidence>
<keyword evidence="6" id="KW-0288">FMN</keyword>